<reference evidence="1 2" key="1">
    <citation type="submission" date="2021-03" db="EMBL/GenBank/DDBJ databases">
        <authorList>
            <person name="Grouzdev D.S."/>
        </authorList>
    </citation>
    <scope>NUCLEOTIDE SEQUENCE [LARGE SCALE GENOMIC DNA]</scope>
    <source>
        <strain evidence="1 2">M50-1</strain>
    </source>
</reference>
<name>A0ABS4DGV3_9CHLR</name>
<gene>
    <name evidence="1" type="ORF">EYB53_023310</name>
</gene>
<organism evidence="1 2">
    <name type="scientific">Candidatus Chloroploca mongolica</name>
    <dbReference type="NCBI Taxonomy" id="2528176"/>
    <lineage>
        <taxon>Bacteria</taxon>
        <taxon>Bacillati</taxon>
        <taxon>Chloroflexota</taxon>
        <taxon>Chloroflexia</taxon>
        <taxon>Chloroflexales</taxon>
        <taxon>Chloroflexineae</taxon>
        <taxon>Oscillochloridaceae</taxon>
        <taxon>Candidatus Chloroploca</taxon>
    </lineage>
</organism>
<evidence type="ECO:0000313" key="2">
    <source>
        <dbReference type="Proteomes" id="UP001193081"/>
    </source>
</evidence>
<dbReference type="Proteomes" id="UP001193081">
    <property type="component" value="Unassembled WGS sequence"/>
</dbReference>
<dbReference type="EMBL" id="SIJK02000083">
    <property type="protein sequence ID" value="MBP1468662.1"/>
    <property type="molecule type" value="Genomic_DNA"/>
</dbReference>
<dbReference type="RefSeq" id="WP_135481636.1">
    <property type="nucleotide sequence ID" value="NZ_SIJK02000083.1"/>
</dbReference>
<accession>A0ABS4DGV3</accession>
<keyword evidence="2" id="KW-1185">Reference proteome</keyword>
<proteinExistence type="predicted"/>
<evidence type="ECO:0000313" key="1">
    <source>
        <dbReference type="EMBL" id="MBP1468662.1"/>
    </source>
</evidence>
<comment type="caution">
    <text evidence="1">The sequence shown here is derived from an EMBL/GenBank/DDBJ whole genome shotgun (WGS) entry which is preliminary data.</text>
</comment>
<protein>
    <submittedName>
        <fullName evidence="1">Uncharacterized protein</fullName>
    </submittedName>
</protein>
<sequence length="85" mass="8814">MHTLVTGGTIDEEEVAAALAVVAAVLESEAAALAQPGAPAMPGWVVGARLIAQGLRPTRVPAVPRWHTIERLRRAERAGTGIVGQ</sequence>